<dbReference type="SUPFAM" id="SSF89392">
    <property type="entry name" value="Prokaryotic lipoproteins and lipoprotein localization factors"/>
    <property type="match status" value="1"/>
</dbReference>
<dbReference type="AlphaFoldDB" id="A0A3E0TXR6"/>
<comment type="subcellular location">
    <subcellularLocation>
        <location evidence="1 10">Periplasm</location>
    </subcellularLocation>
</comment>
<comment type="similarity">
    <text evidence="2 10">Belongs to the LolA family.</text>
</comment>
<evidence type="ECO:0000256" key="8">
    <source>
        <dbReference type="ARBA" id="ARBA00022927"/>
    </source>
</evidence>
<feature type="signal peptide" evidence="10">
    <location>
        <begin position="1"/>
        <end position="33"/>
    </location>
</feature>
<keyword evidence="8 10" id="KW-0653">Protein transport</keyword>
<dbReference type="GO" id="GO:0030288">
    <property type="term" value="C:outer membrane-bounded periplasmic space"/>
    <property type="evidence" value="ECO:0007669"/>
    <property type="project" value="TreeGrafter"/>
</dbReference>
<comment type="function">
    <text evidence="10">Participates in the translocation of lipoproteins from the inner membrane to the outer membrane. Only forms a complex with a lipoprotein if the residue after the N-terminal Cys is not an aspartate (The Asp acts as a targeting signal to indicate that the lipoprotein should stay in the inner membrane).</text>
</comment>
<evidence type="ECO:0000256" key="5">
    <source>
        <dbReference type="ARBA" id="ARBA00022448"/>
    </source>
</evidence>
<dbReference type="GO" id="GO:0044874">
    <property type="term" value="P:lipoprotein localization to outer membrane"/>
    <property type="evidence" value="ECO:0007669"/>
    <property type="project" value="UniProtKB-UniRule"/>
</dbReference>
<evidence type="ECO:0000313" key="12">
    <source>
        <dbReference type="Proteomes" id="UP000256899"/>
    </source>
</evidence>
<dbReference type="Gene3D" id="2.50.20.10">
    <property type="entry name" value="Lipoprotein localisation LolA/LolB/LppX"/>
    <property type="match status" value="1"/>
</dbReference>
<dbReference type="InterPro" id="IPR018323">
    <property type="entry name" value="OM_lipoprot_carrier_LolA_Pbac"/>
</dbReference>
<evidence type="ECO:0000256" key="3">
    <source>
        <dbReference type="ARBA" id="ARBA00011245"/>
    </source>
</evidence>
<dbReference type="InterPro" id="IPR004564">
    <property type="entry name" value="OM_lipoprot_carrier_LolA-like"/>
</dbReference>
<reference evidence="12" key="1">
    <citation type="submission" date="2018-08" db="EMBL/GenBank/DDBJ databases">
        <title>Thalassotalea euphylliae genome.</title>
        <authorList>
            <person name="Summers S."/>
            <person name="Rice S.A."/>
            <person name="Freckelton M.L."/>
            <person name="Nedved B.T."/>
            <person name="Hadfield M.G."/>
        </authorList>
    </citation>
    <scope>NUCLEOTIDE SEQUENCE [LARGE SCALE GENOMIC DNA]</scope>
    <source>
        <strain evidence="12">H3</strain>
    </source>
</reference>
<evidence type="ECO:0000256" key="2">
    <source>
        <dbReference type="ARBA" id="ARBA00007615"/>
    </source>
</evidence>
<dbReference type="Proteomes" id="UP000256899">
    <property type="component" value="Unassembled WGS sequence"/>
</dbReference>
<keyword evidence="6 10" id="KW-0732">Signal</keyword>
<evidence type="ECO:0000256" key="9">
    <source>
        <dbReference type="ARBA" id="ARBA00023186"/>
    </source>
</evidence>
<accession>A0A3E0TXR6</accession>
<feature type="chain" id="PRO_5017840713" description="Outer-membrane lipoprotein carrier protein" evidence="10">
    <location>
        <begin position="34"/>
        <end position="243"/>
    </location>
</feature>
<evidence type="ECO:0000256" key="6">
    <source>
        <dbReference type="ARBA" id="ARBA00022729"/>
    </source>
</evidence>
<dbReference type="CDD" id="cd16325">
    <property type="entry name" value="LolA"/>
    <property type="match status" value="1"/>
</dbReference>
<dbReference type="RefSeq" id="WP_116013384.1">
    <property type="nucleotide sequence ID" value="NZ_QUOT01000001.1"/>
</dbReference>
<sequence length="243" mass="26527" precursor="true">MKKNFVGMALFTSMANTVLTAMFTATLSVNSFAVEVNEQVLNSASANELATPATNNLLVNNEAKTELLAKLAQLENLAASFTQNIYDVDNNLLQTGQGQFTLAAPNYLNWQTTSPEESTLVSDGETLWLFDPFIEQVTAYSLANSISNTPILLLTSTDESLWQQYDISQMANEAFKVVAKSEDAQVKELLLAFSGDVLSGFTIVDATGQHSEFLLENIAANQTLASEVFSFQVPEGMLLDDQR</sequence>
<proteinExistence type="inferred from homology"/>
<keyword evidence="9 10" id="KW-0143">Chaperone</keyword>
<gene>
    <name evidence="10 11" type="primary">lolA</name>
    <name evidence="11" type="ORF">DXX94_01380</name>
</gene>
<protein>
    <recommendedName>
        <fullName evidence="4 10">Outer-membrane lipoprotein carrier protein</fullName>
    </recommendedName>
</protein>
<evidence type="ECO:0000313" key="11">
    <source>
        <dbReference type="EMBL" id="REL29481.1"/>
    </source>
</evidence>
<dbReference type="NCBIfam" id="TIGR00547">
    <property type="entry name" value="lolA"/>
    <property type="match status" value="1"/>
</dbReference>
<dbReference type="GO" id="GO:0042953">
    <property type="term" value="P:lipoprotein transport"/>
    <property type="evidence" value="ECO:0007669"/>
    <property type="project" value="InterPro"/>
</dbReference>
<keyword evidence="5 10" id="KW-0813">Transport</keyword>
<dbReference type="HAMAP" id="MF_00240">
    <property type="entry name" value="LolA"/>
    <property type="match status" value="1"/>
</dbReference>
<dbReference type="Pfam" id="PF03548">
    <property type="entry name" value="LolA"/>
    <property type="match status" value="1"/>
</dbReference>
<keyword evidence="7 10" id="KW-0574">Periplasm</keyword>
<dbReference type="PANTHER" id="PTHR35869">
    <property type="entry name" value="OUTER-MEMBRANE LIPOPROTEIN CARRIER PROTEIN"/>
    <property type="match status" value="1"/>
</dbReference>
<keyword evidence="12" id="KW-1185">Reference proteome</keyword>
<comment type="subunit">
    <text evidence="3 10">Monomer.</text>
</comment>
<evidence type="ECO:0000256" key="7">
    <source>
        <dbReference type="ARBA" id="ARBA00022764"/>
    </source>
</evidence>
<keyword evidence="11" id="KW-0449">Lipoprotein</keyword>
<dbReference type="PANTHER" id="PTHR35869:SF1">
    <property type="entry name" value="OUTER-MEMBRANE LIPOPROTEIN CARRIER PROTEIN"/>
    <property type="match status" value="1"/>
</dbReference>
<comment type="caution">
    <text evidence="11">The sequence shown here is derived from an EMBL/GenBank/DDBJ whole genome shotgun (WGS) entry which is preliminary data.</text>
</comment>
<organism evidence="11 12">
    <name type="scientific">Thalassotalea euphylliae</name>
    <dbReference type="NCBI Taxonomy" id="1655234"/>
    <lineage>
        <taxon>Bacteria</taxon>
        <taxon>Pseudomonadati</taxon>
        <taxon>Pseudomonadota</taxon>
        <taxon>Gammaproteobacteria</taxon>
        <taxon>Alteromonadales</taxon>
        <taxon>Colwelliaceae</taxon>
        <taxon>Thalassotalea</taxon>
    </lineage>
</organism>
<dbReference type="EMBL" id="QUOT01000001">
    <property type="protein sequence ID" value="REL29481.1"/>
    <property type="molecule type" value="Genomic_DNA"/>
</dbReference>
<evidence type="ECO:0000256" key="1">
    <source>
        <dbReference type="ARBA" id="ARBA00004418"/>
    </source>
</evidence>
<evidence type="ECO:0000256" key="4">
    <source>
        <dbReference type="ARBA" id="ARBA00014035"/>
    </source>
</evidence>
<dbReference type="InterPro" id="IPR029046">
    <property type="entry name" value="LolA/LolB/LppX"/>
</dbReference>
<name>A0A3E0TXR6_9GAMM</name>
<evidence type="ECO:0000256" key="10">
    <source>
        <dbReference type="HAMAP-Rule" id="MF_00240"/>
    </source>
</evidence>